<dbReference type="KEGG" id="erz:ER308_11185"/>
<feature type="compositionally biased region" description="Acidic residues" evidence="1">
    <location>
        <begin position="202"/>
        <end position="216"/>
    </location>
</feature>
<evidence type="ECO:0000256" key="2">
    <source>
        <dbReference type="SAM" id="Phobius"/>
    </source>
</evidence>
<evidence type="ECO:0000259" key="3">
    <source>
        <dbReference type="Pfam" id="PF10708"/>
    </source>
</evidence>
<accession>A0A411YFT1</accession>
<keyword evidence="5" id="KW-1185">Reference proteome</keyword>
<feature type="domain" description="DUF2510" evidence="3">
    <location>
        <begin position="19"/>
        <end position="48"/>
    </location>
</feature>
<name>A0A411YFT1_9ACTN</name>
<dbReference type="RefSeq" id="WP_131155065.1">
    <property type="nucleotide sequence ID" value="NZ_CP036402.1"/>
</dbReference>
<keyword evidence="2" id="KW-0472">Membrane</keyword>
<protein>
    <submittedName>
        <fullName evidence="4">DUF2510 domain-containing protein</fullName>
    </submittedName>
</protein>
<feature type="region of interest" description="Disordered" evidence="1">
    <location>
        <begin position="1"/>
        <end position="24"/>
    </location>
</feature>
<keyword evidence="2" id="KW-0812">Transmembrane</keyword>
<keyword evidence="2" id="KW-1133">Transmembrane helix</keyword>
<evidence type="ECO:0000313" key="4">
    <source>
        <dbReference type="EMBL" id="QBI20068.1"/>
    </source>
</evidence>
<evidence type="ECO:0000313" key="5">
    <source>
        <dbReference type="Proteomes" id="UP000291469"/>
    </source>
</evidence>
<dbReference type="EMBL" id="CP036402">
    <property type="protein sequence ID" value="QBI20068.1"/>
    <property type="molecule type" value="Genomic_DNA"/>
</dbReference>
<dbReference type="InterPro" id="IPR018929">
    <property type="entry name" value="DUF2510"/>
</dbReference>
<feature type="region of interest" description="Disordered" evidence="1">
    <location>
        <begin position="156"/>
        <end position="216"/>
    </location>
</feature>
<dbReference type="Proteomes" id="UP000291469">
    <property type="component" value="Chromosome"/>
</dbReference>
<sequence length="216" mass="23097">MSGEPPSPPHPSSGPPASGWYPDPEGSGGLRYWDGAQWTTRTVDAARAGSGDANRSRTWLWVTVIVCVTLLALGGLAAWTFTTVFGVFDDAFSDFPGFDDLGIGALEAAGTTAELLAAGDEGGLEALWCEPPDAARDSAEVWRDLEAVEARLGELRDAEARSSRGSSPVGHATLVTEHPEGEQAWRAQLREQDESWRVCDLTPDDDATPQDLDEEV</sequence>
<reference evidence="4 5" key="1">
    <citation type="submission" date="2019-01" db="EMBL/GenBank/DDBJ databases">
        <title>Egibacter rhizosphaerae EGI 80759T.</title>
        <authorList>
            <person name="Chen D.-D."/>
            <person name="Tian Y."/>
            <person name="Jiao J.-Y."/>
            <person name="Zhang X.-T."/>
            <person name="Zhang Y.-G."/>
            <person name="Zhang Y."/>
            <person name="Xiao M."/>
            <person name="Shu W.-S."/>
            <person name="Li W.-J."/>
        </authorList>
    </citation>
    <scope>NUCLEOTIDE SEQUENCE [LARGE SCALE GENOMIC DNA]</scope>
    <source>
        <strain evidence="4 5">EGI 80759</strain>
    </source>
</reference>
<gene>
    <name evidence="4" type="ORF">ER308_11185</name>
</gene>
<organism evidence="4 5">
    <name type="scientific">Egibacter rhizosphaerae</name>
    <dbReference type="NCBI Taxonomy" id="1670831"/>
    <lineage>
        <taxon>Bacteria</taxon>
        <taxon>Bacillati</taxon>
        <taxon>Actinomycetota</taxon>
        <taxon>Nitriliruptoria</taxon>
        <taxon>Egibacterales</taxon>
        <taxon>Egibacteraceae</taxon>
        <taxon>Egibacter</taxon>
    </lineage>
</organism>
<dbReference type="OrthoDB" id="2004788at2"/>
<dbReference type="AlphaFoldDB" id="A0A411YFT1"/>
<proteinExistence type="predicted"/>
<dbReference type="Pfam" id="PF10708">
    <property type="entry name" value="DUF2510"/>
    <property type="match status" value="1"/>
</dbReference>
<evidence type="ECO:0000256" key="1">
    <source>
        <dbReference type="SAM" id="MobiDB-lite"/>
    </source>
</evidence>
<feature type="compositionally biased region" description="Pro residues" evidence="1">
    <location>
        <begin position="1"/>
        <end position="14"/>
    </location>
</feature>
<feature type="transmembrane region" description="Helical" evidence="2">
    <location>
        <begin position="59"/>
        <end position="81"/>
    </location>
</feature>
<feature type="compositionally biased region" description="Basic and acidic residues" evidence="1">
    <location>
        <begin position="177"/>
        <end position="197"/>
    </location>
</feature>